<name>A0A084SNP4_9BACT</name>
<evidence type="ECO:0000259" key="2">
    <source>
        <dbReference type="PROSITE" id="PS50042"/>
    </source>
</evidence>
<evidence type="ECO:0000313" key="4">
    <source>
        <dbReference type="Proteomes" id="UP000028547"/>
    </source>
</evidence>
<reference evidence="3 4" key="1">
    <citation type="submission" date="2014-07" db="EMBL/GenBank/DDBJ databases">
        <title>Draft Genome Sequence of Gephyronic Acid Producer, Cystobacter violaceus Strain Cb vi76.</title>
        <authorList>
            <person name="Stevens D.C."/>
            <person name="Young J."/>
            <person name="Carmichael R."/>
            <person name="Tan J."/>
            <person name="Taylor R.E."/>
        </authorList>
    </citation>
    <scope>NUCLEOTIDE SEQUENCE [LARGE SCALE GENOMIC DNA]</scope>
    <source>
        <strain evidence="3 4">Cb vi76</strain>
    </source>
</reference>
<dbReference type="InterPro" id="IPR036390">
    <property type="entry name" value="WH_DNA-bd_sf"/>
</dbReference>
<gene>
    <name evidence="3" type="ORF">Q664_30670</name>
</gene>
<dbReference type="GO" id="GO:0003700">
    <property type="term" value="F:DNA-binding transcription factor activity"/>
    <property type="evidence" value="ECO:0007669"/>
    <property type="project" value="TreeGrafter"/>
</dbReference>
<dbReference type="PROSITE" id="PS50042">
    <property type="entry name" value="CNMP_BINDING_3"/>
    <property type="match status" value="1"/>
</dbReference>
<dbReference type="PANTHER" id="PTHR24567:SF74">
    <property type="entry name" value="HTH-TYPE TRANSCRIPTIONAL REGULATOR ARCR"/>
    <property type="match status" value="1"/>
</dbReference>
<dbReference type="GO" id="GO:0005829">
    <property type="term" value="C:cytosol"/>
    <property type="evidence" value="ECO:0007669"/>
    <property type="project" value="TreeGrafter"/>
</dbReference>
<dbReference type="InterPro" id="IPR000595">
    <property type="entry name" value="cNMP-bd_dom"/>
</dbReference>
<dbReference type="Gene3D" id="2.60.120.10">
    <property type="entry name" value="Jelly Rolls"/>
    <property type="match status" value="1"/>
</dbReference>
<accession>A0A084SNP4</accession>
<dbReference type="SUPFAM" id="SSF51206">
    <property type="entry name" value="cAMP-binding domain-like"/>
    <property type="match status" value="1"/>
</dbReference>
<evidence type="ECO:0000256" key="1">
    <source>
        <dbReference type="SAM" id="Coils"/>
    </source>
</evidence>
<feature type="domain" description="Cyclic nucleotide-binding" evidence="2">
    <location>
        <begin position="13"/>
        <end position="113"/>
    </location>
</feature>
<evidence type="ECO:0000313" key="3">
    <source>
        <dbReference type="EMBL" id="KFA90079.1"/>
    </source>
</evidence>
<comment type="caution">
    <text evidence="3">The sequence shown here is derived from an EMBL/GenBank/DDBJ whole genome shotgun (WGS) entry which is preliminary data.</text>
</comment>
<dbReference type="RefSeq" id="WP_043403437.1">
    <property type="nucleotide sequence ID" value="NZ_JPMI01000223.1"/>
</dbReference>
<dbReference type="Proteomes" id="UP000028547">
    <property type="component" value="Unassembled WGS sequence"/>
</dbReference>
<dbReference type="CDD" id="cd00038">
    <property type="entry name" value="CAP_ED"/>
    <property type="match status" value="1"/>
</dbReference>
<dbReference type="InterPro" id="IPR050397">
    <property type="entry name" value="Env_Response_Regulators"/>
</dbReference>
<dbReference type="InterPro" id="IPR014710">
    <property type="entry name" value="RmlC-like_jellyroll"/>
</dbReference>
<proteinExistence type="predicted"/>
<keyword evidence="1" id="KW-0175">Coiled coil</keyword>
<dbReference type="PANTHER" id="PTHR24567">
    <property type="entry name" value="CRP FAMILY TRANSCRIPTIONAL REGULATORY PROTEIN"/>
    <property type="match status" value="1"/>
</dbReference>
<feature type="coiled-coil region" evidence="1">
    <location>
        <begin position="100"/>
        <end position="127"/>
    </location>
</feature>
<organism evidence="3 4">
    <name type="scientific">Archangium violaceum Cb vi76</name>
    <dbReference type="NCBI Taxonomy" id="1406225"/>
    <lineage>
        <taxon>Bacteria</taxon>
        <taxon>Pseudomonadati</taxon>
        <taxon>Myxococcota</taxon>
        <taxon>Myxococcia</taxon>
        <taxon>Myxococcales</taxon>
        <taxon>Cystobacterineae</taxon>
        <taxon>Archangiaceae</taxon>
        <taxon>Archangium</taxon>
    </lineage>
</organism>
<protein>
    <submittedName>
        <fullName evidence="3">Cyclic nucleotide-binding protein</fullName>
    </submittedName>
</protein>
<dbReference type="SUPFAM" id="SSF46785">
    <property type="entry name" value="Winged helix' DNA-binding domain"/>
    <property type="match status" value="1"/>
</dbReference>
<dbReference type="InterPro" id="IPR018490">
    <property type="entry name" value="cNMP-bd_dom_sf"/>
</dbReference>
<sequence>MGAEETLFQRFGKEFPKGTVLFREGEPGKEMFVIQSGRIAISKRVRDVEKVLAVLGPGEFFGEMAIISNKPRNASASVSEDAKLLVIDPKTFEGMIRGNAEIAVRMIKKLAERLSEADAQIENLLHADPASRVVHHILQVCQTRGRPTEEGVEIELVVRELPRQIGVGEPAIRNMLDRLERAGLVDRSGDRLTVYDTARVHDFLQYLEMKWKFGEL</sequence>
<dbReference type="EMBL" id="JPMI01000223">
    <property type="protein sequence ID" value="KFA90079.1"/>
    <property type="molecule type" value="Genomic_DNA"/>
</dbReference>
<dbReference type="Pfam" id="PF00027">
    <property type="entry name" value="cNMP_binding"/>
    <property type="match status" value="1"/>
</dbReference>
<dbReference type="AlphaFoldDB" id="A0A084SNP4"/>
<dbReference type="SMART" id="SM00100">
    <property type="entry name" value="cNMP"/>
    <property type="match status" value="1"/>
</dbReference>